<dbReference type="KEGG" id="nct:NMSP_0943"/>
<gene>
    <name evidence="1" type="ORF">NMSP_0943</name>
</gene>
<sequence>MNLLFLIIPLLVFSIPIAFAESSNVGTMYWKQEIISTNSFVDIYVHDNDMNKKEYPNFADKFMISVWSDSSPAGLEIQVVETGVYSGIFKGRVFVADSGDTVKNRLVSMPGDTVYAKYVDFTMPDGSTSEIFSAAIVKISGQNMQPLLDNIDSKYRMSLSVEQVPSWIKNNAGWWANDDIDDDAFIQGIQFLIKEKILEINETSSAEKSDKIPAWVKNNAGWWAEGQITESDFLSGITHLVKTGIISVSDDSVELVSDNVDPLLTECQSIKSTYKRLNCEKEIKQNLEFIEFKKSSNEYGVGPITYYYPGIGNFGNEFEISSSGQAMLRLRILAENTGNEVISLKCTGPSICSYDVWDGSKAFKYAGMDFVSGQIPINPGTSVIFNMMFGPNIGYGGNQFEYDSSKSYSFRVNENFGSIEIPLKINE</sequence>
<evidence type="ECO:0000313" key="1">
    <source>
        <dbReference type="EMBL" id="ARS64562.1"/>
    </source>
</evidence>
<name>A0A2Z2HKJ8_9ARCH</name>
<dbReference type="RefSeq" id="WP_225971237.1">
    <property type="nucleotide sequence ID" value="NZ_CP021324.1"/>
</dbReference>
<accession>A0A2Z2HKJ8</accession>
<evidence type="ECO:0008006" key="3">
    <source>
        <dbReference type="Google" id="ProtNLM"/>
    </source>
</evidence>
<dbReference type="GeneID" id="32901404"/>
<organism evidence="1 2">
    <name type="scientific">Candidatus Nitrosomarinus catalinensis</name>
    <dbReference type="NCBI Taxonomy" id="1898749"/>
    <lineage>
        <taxon>Archaea</taxon>
        <taxon>Nitrososphaerota</taxon>
        <taxon>Nitrososphaeria</taxon>
        <taxon>Nitrosopumilales</taxon>
        <taxon>Nitrosopumilaceae</taxon>
        <taxon>Candidatus Nitrosomarinus</taxon>
    </lineage>
</organism>
<keyword evidence="2" id="KW-1185">Reference proteome</keyword>
<dbReference type="Proteomes" id="UP000249949">
    <property type="component" value="Chromosome"/>
</dbReference>
<reference evidence="1 2" key="1">
    <citation type="journal article" date="2017" name="Environ. Microbiol.">
        <title>Genome and epigenome of a novel marine Thaumarchaeota strain suggest viral infection, phosphorothioation DNA modification and multiple restriction systems.</title>
        <authorList>
            <person name="Ahlgren N.A."/>
            <person name="Chen Y."/>
            <person name="Needham D.M."/>
            <person name="Parada A.E."/>
            <person name="Sachdeva R."/>
            <person name="Trinh V."/>
            <person name="Chen T."/>
            <person name="Fuhrman J.A."/>
        </authorList>
    </citation>
    <scope>NUCLEOTIDE SEQUENCE [LARGE SCALE GENOMIC DNA]</scope>
    <source>
        <strain evidence="1 2">SPOT01</strain>
    </source>
</reference>
<proteinExistence type="predicted"/>
<dbReference type="EMBL" id="CP021324">
    <property type="protein sequence ID" value="ARS64562.1"/>
    <property type="molecule type" value="Genomic_DNA"/>
</dbReference>
<evidence type="ECO:0000313" key="2">
    <source>
        <dbReference type="Proteomes" id="UP000249949"/>
    </source>
</evidence>
<dbReference type="AlphaFoldDB" id="A0A2Z2HKJ8"/>
<protein>
    <recommendedName>
        <fullName evidence="3">Peptidase</fullName>
    </recommendedName>
</protein>